<name>C7J019_ORYSJ</name>
<dbReference type="EMBL" id="AP008209">
    <property type="protein sequence ID" value="BAH92433.1"/>
    <property type="molecule type" value="Genomic_DNA"/>
</dbReference>
<accession>C7J019</accession>
<dbReference type="Proteomes" id="UP000000763">
    <property type="component" value="Chromosome 3"/>
</dbReference>
<organism evidence="1 2">
    <name type="scientific">Oryza sativa subsp. japonica</name>
    <name type="common">Rice</name>
    <dbReference type="NCBI Taxonomy" id="39947"/>
    <lineage>
        <taxon>Eukaryota</taxon>
        <taxon>Viridiplantae</taxon>
        <taxon>Streptophyta</taxon>
        <taxon>Embryophyta</taxon>
        <taxon>Tracheophyta</taxon>
        <taxon>Spermatophyta</taxon>
        <taxon>Magnoliopsida</taxon>
        <taxon>Liliopsida</taxon>
        <taxon>Poales</taxon>
        <taxon>Poaceae</taxon>
        <taxon>BOP clade</taxon>
        <taxon>Oryzoideae</taxon>
        <taxon>Oryzeae</taxon>
        <taxon>Oryzinae</taxon>
        <taxon>Oryza</taxon>
        <taxon>Oryza sativa</taxon>
    </lineage>
</organism>
<reference evidence="1 2" key="1">
    <citation type="journal article" date="2005" name="Nature">
        <title>The map-based sequence of the rice genome.</title>
        <authorList>
            <consortium name="International rice genome sequencing project (IRGSP)"/>
            <person name="Matsumoto T."/>
            <person name="Wu J."/>
            <person name="Kanamori H."/>
            <person name="Katayose Y."/>
            <person name="Fujisawa M."/>
            <person name="Namiki N."/>
            <person name="Mizuno H."/>
            <person name="Yamamoto K."/>
            <person name="Antonio B.A."/>
            <person name="Baba T."/>
            <person name="Sakata K."/>
            <person name="Nagamura Y."/>
            <person name="Aoki H."/>
            <person name="Arikawa K."/>
            <person name="Arita K."/>
            <person name="Bito T."/>
            <person name="Chiden Y."/>
            <person name="Fujitsuka N."/>
            <person name="Fukunaka R."/>
            <person name="Hamada M."/>
            <person name="Harada C."/>
            <person name="Hayashi A."/>
            <person name="Hijishita S."/>
            <person name="Honda M."/>
            <person name="Hosokawa S."/>
            <person name="Ichikawa Y."/>
            <person name="Idonuma A."/>
            <person name="Iijima M."/>
            <person name="Ikeda M."/>
            <person name="Ikeno M."/>
            <person name="Ito K."/>
            <person name="Ito S."/>
            <person name="Ito T."/>
            <person name="Ito Y."/>
            <person name="Ito Y."/>
            <person name="Iwabuchi A."/>
            <person name="Kamiya K."/>
            <person name="Karasawa W."/>
            <person name="Kurita K."/>
            <person name="Katagiri S."/>
            <person name="Kikuta A."/>
            <person name="Kobayashi H."/>
            <person name="Kobayashi N."/>
            <person name="Machita K."/>
            <person name="Maehara T."/>
            <person name="Masukawa M."/>
            <person name="Mizubayashi T."/>
            <person name="Mukai Y."/>
            <person name="Nagasaki H."/>
            <person name="Nagata Y."/>
            <person name="Naito S."/>
            <person name="Nakashima M."/>
            <person name="Nakama Y."/>
            <person name="Nakamichi Y."/>
            <person name="Nakamura M."/>
            <person name="Meguro A."/>
            <person name="Negishi M."/>
            <person name="Ohta I."/>
            <person name="Ohta T."/>
            <person name="Okamoto M."/>
            <person name="Ono N."/>
            <person name="Saji S."/>
            <person name="Sakaguchi M."/>
            <person name="Sakai K."/>
            <person name="Shibata M."/>
            <person name="Shimokawa T."/>
            <person name="Song J."/>
            <person name="Takazaki Y."/>
            <person name="Terasawa K."/>
            <person name="Tsugane M."/>
            <person name="Tsuji K."/>
            <person name="Ueda S."/>
            <person name="Waki K."/>
            <person name="Yamagata H."/>
            <person name="Yamamoto M."/>
            <person name="Yamamoto S."/>
            <person name="Yamane H."/>
            <person name="Yoshiki S."/>
            <person name="Yoshihara R."/>
            <person name="Yukawa K."/>
            <person name="Zhong H."/>
            <person name="Yano M."/>
            <person name="Yuan Q."/>
            <person name="Ouyang S."/>
            <person name="Liu J."/>
            <person name="Jones K.M."/>
            <person name="Gansberger K."/>
            <person name="Moffat K."/>
            <person name="Hill J."/>
            <person name="Bera J."/>
            <person name="Fadrosh D."/>
            <person name="Jin S."/>
            <person name="Johri S."/>
            <person name="Kim M."/>
            <person name="Overton L."/>
            <person name="Reardon M."/>
            <person name="Tsitrin T."/>
            <person name="Vuong H."/>
            <person name="Weaver B."/>
            <person name="Ciecko A."/>
            <person name="Tallon L."/>
            <person name="Jackson J."/>
            <person name="Pai G."/>
            <person name="Aken S.V."/>
            <person name="Utterback T."/>
            <person name="Reidmuller S."/>
            <person name="Feldblyum T."/>
            <person name="Hsiao J."/>
            <person name="Zismann V."/>
            <person name="Iobst S."/>
            <person name="de Vazeille A.R."/>
            <person name="Buell C.R."/>
            <person name="Ying K."/>
            <person name="Li Y."/>
            <person name="Lu T."/>
            <person name="Huang Y."/>
            <person name="Zhao Q."/>
            <person name="Feng Q."/>
            <person name="Zhang L."/>
            <person name="Zhu J."/>
            <person name="Weng Q."/>
            <person name="Mu J."/>
            <person name="Lu Y."/>
            <person name="Fan D."/>
            <person name="Liu Y."/>
            <person name="Guan J."/>
            <person name="Zhang Y."/>
            <person name="Yu S."/>
            <person name="Liu X."/>
            <person name="Zhang Y."/>
            <person name="Hong G."/>
            <person name="Han B."/>
            <person name="Choisne N."/>
            <person name="Demange N."/>
            <person name="Orjeda G."/>
            <person name="Samain S."/>
            <person name="Cattolico L."/>
            <person name="Pelletier E."/>
            <person name="Couloux A."/>
            <person name="Segurens B."/>
            <person name="Wincker P."/>
            <person name="D'Hont A."/>
            <person name="Scarpelli C."/>
            <person name="Weissenbach J."/>
            <person name="Salanoubat M."/>
            <person name="Quetier F."/>
            <person name="Yu Y."/>
            <person name="Kim H.R."/>
            <person name="Rambo T."/>
            <person name="Currie J."/>
            <person name="Collura K."/>
            <person name="Luo M."/>
            <person name="Yang T."/>
            <person name="Ammiraju J.S.S."/>
            <person name="Engler F."/>
            <person name="Soderlund C."/>
            <person name="Wing R.A."/>
            <person name="Palmer L.E."/>
            <person name="de la Bastide M."/>
            <person name="Spiegel L."/>
            <person name="Nascimento L."/>
            <person name="Zutavern T."/>
            <person name="O'Shaughnessy A."/>
            <person name="Dike S."/>
            <person name="Dedhia N."/>
            <person name="Preston R."/>
            <person name="Balija V."/>
            <person name="McCombie W.R."/>
            <person name="Chow T."/>
            <person name="Chen H."/>
            <person name="Chung M."/>
            <person name="Chen C."/>
            <person name="Shaw J."/>
            <person name="Wu H."/>
            <person name="Hsiao K."/>
            <person name="Chao Y."/>
            <person name="Chu M."/>
            <person name="Cheng C."/>
            <person name="Hour A."/>
            <person name="Lee P."/>
            <person name="Lin S."/>
            <person name="Lin Y."/>
            <person name="Liou J."/>
            <person name="Liu S."/>
            <person name="Hsing Y."/>
            <person name="Raghuvanshi S."/>
            <person name="Mohanty A."/>
            <person name="Bharti A.K."/>
            <person name="Gaur A."/>
            <person name="Gupta V."/>
            <person name="Kumar D."/>
            <person name="Ravi V."/>
            <person name="Vij S."/>
            <person name="Kapur A."/>
            <person name="Khurana P."/>
            <person name="Khurana P."/>
            <person name="Khurana J.P."/>
            <person name="Tyagi A.K."/>
            <person name="Gaikwad K."/>
            <person name="Singh A."/>
            <person name="Dalal V."/>
            <person name="Srivastava S."/>
            <person name="Dixit A."/>
            <person name="Pal A.K."/>
            <person name="Ghazi I.A."/>
            <person name="Yadav M."/>
            <person name="Pandit A."/>
            <person name="Bhargava A."/>
            <person name="Sureshbabu K."/>
            <person name="Batra K."/>
            <person name="Sharma T.R."/>
            <person name="Mohapatra T."/>
            <person name="Singh N.K."/>
            <person name="Messing J."/>
            <person name="Nelson A.B."/>
            <person name="Fuks G."/>
            <person name="Kavchok S."/>
            <person name="Keizer G."/>
            <person name="Linton E."/>
            <person name="Llaca V."/>
            <person name="Song R."/>
            <person name="Tanyolac B."/>
            <person name="Young S."/>
            <person name="Ho-Il K."/>
            <person name="Hahn J.H."/>
            <person name="Sangsakoo G."/>
            <person name="Vanavichit A."/>
            <person name="de Mattos Luiz.A.T."/>
            <person name="Zimmer P.D."/>
            <person name="Malone G."/>
            <person name="Dellagostin O."/>
            <person name="de Oliveira A.C."/>
            <person name="Bevan M."/>
            <person name="Bancroft I."/>
            <person name="Minx P."/>
            <person name="Cordum H."/>
            <person name="Wilson R."/>
            <person name="Cheng Z."/>
            <person name="Jin W."/>
            <person name="Jiang J."/>
            <person name="Leong S.A."/>
            <person name="Iwama H."/>
            <person name="Gojobori T."/>
            <person name="Itoh T."/>
            <person name="Niimura Y."/>
            <person name="Fujii Y."/>
            <person name="Habara T."/>
            <person name="Sakai H."/>
            <person name="Sato Y."/>
            <person name="Wilson G."/>
            <person name="Kumar K."/>
            <person name="McCouch S."/>
            <person name="Juretic N."/>
            <person name="Hoen D."/>
            <person name="Wright S."/>
            <person name="Bruskiewich R."/>
            <person name="Bureau T."/>
            <person name="Miyao A."/>
            <person name="Hirochika H."/>
            <person name="Nishikawa T."/>
            <person name="Kadowaki K."/>
            <person name="Sugiura M."/>
            <person name="Burr B."/>
            <person name="Sasaki T."/>
        </authorList>
    </citation>
    <scope>NUCLEOTIDE SEQUENCE [LARGE SCALE GENOMIC DNA]</scope>
    <source>
        <strain evidence="2">cv. Nipponbare</strain>
    </source>
</reference>
<proteinExistence type="predicted"/>
<dbReference type="KEGG" id="dosa:Os03g0836600"/>
<sequence length="54" mass="6685">MNFPFYNLQVRFSLSWLGVHSMLLMRYCTNVMDHNLRYYKNIMDHNLRDTTRNI</sequence>
<reference evidence="2" key="2">
    <citation type="journal article" date="2008" name="Nucleic Acids Res.">
        <title>The rice annotation project database (RAP-DB): 2008 update.</title>
        <authorList>
            <consortium name="The rice annotation project (RAP)"/>
        </authorList>
    </citation>
    <scope>GENOME REANNOTATION</scope>
    <source>
        <strain evidence="2">cv. Nipponbare</strain>
    </source>
</reference>
<dbReference type="AlphaFoldDB" id="C7J019"/>
<protein>
    <submittedName>
        <fullName evidence="1">Os03g0836600 protein</fullName>
    </submittedName>
</protein>
<evidence type="ECO:0000313" key="1">
    <source>
        <dbReference type="EMBL" id="BAH92433.1"/>
    </source>
</evidence>
<gene>
    <name evidence="1" type="ordered locus">Os03g0836600</name>
</gene>
<evidence type="ECO:0000313" key="2">
    <source>
        <dbReference type="Proteomes" id="UP000000763"/>
    </source>
</evidence>